<comment type="caution">
    <text evidence="1">The sequence shown here is derived from an EMBL/GenBank/DDBJ whole genome shotgun (WGS) entry which is preliminary data.</text>
</comment>
<reference evidence="1" key="1">
    <citation type="submission" date="2016-03" db="EMBL/GenBank/DDBJ databases">
        <title>Mechanisms controlling the formation of the plant cell surface in tip-growing cells are functionally conserved among land plants.</title>
        <authorList>
            <person name="Honkanen S."/>
            <person name="Jones V.A."/>
            <person name="Morieri G."/>
            <person name="Champion C."/>
            <person name="Hetherington A.J."/>
            <person name="Kelly S."/>
            <person name="Saint-Marcoux D."/>
            <person name="Proust H."/>
            <person name="Prescott H."/>
            <person name="Dolan L."/>
        </authorList>
    </citation>
    <scope>NUCLEOTIDE SEQUENCE [LARGE SCALE GENOMIC DNA]</scope>
    <source>
        <tissue evidence="1">Whole gametophyte</tissue>
    </source>
</reference>
<evidence type="ECO:0000313" key="2">
    <source>
        <dbReference type="Proteomes" id="UP000077202"/>
    </source>
</evidence>
<gene>
    <name evidence="1" type="ORF">AXG93_4118s1080</name>
</gene>
<accession>A0A176W0T1</accession>
<proteinExistence type="predicted"/>
<sequence length="166" mass="18719">MEFGVGLRLRLPALVEINGLTDAWRDMGSEEYLHFSPEWVGGCAASPVCSKTCAQHMRSERPLSRGTSAAHLFRRLREGFAAETGIPLRKSNQKNEALGVEYDLLRHSTSLYEKPGIVFKKRTCVSRDDLLKLGINLLQTLGRELSPQRWPQFHKNLSRSENDGPL</sequence>
<dbReference type="Proteomes" id="UP000077202">
    <property type="component" value="Unassembled WGS sequence"/>
</dbReference>
<name>A0A176W0T1_MARPO</name>
<dbReference type="EMBL" id="LVLJ01002133">
    <property type="protein sequence ID" value="OAE26677.1"/>
    <property type="molecule type" value="Genomic_DNA"/>
</dbReference>
<evidence type="ECO:0000313" key="1">
    <source>
        <dbReference type="EMBL" id="OAE26677.1"/>
    </source>
</evidence>
<protein>
    <submittedName>
        <fullName evidence="1">Uncharacterized protein</fullName>
    </submittedName>
</protein>
<dbReference type="AlphaFoldDB" id="A0A176W0T1"/>
<organism evidence="1 2">
    <name type="scientific">Marchantia polymorpha subsp. ruderalis</name>
    <dbReference type="NCBI Taxonomy" id="1480154"/>
    <lineage>
        <taxon>Eukaryota</taxon>
        <taxon>Viridiplantae</taxon>
        <taxon>Streptophyta</taxon>
        <taxon>Embryophyta</taxon>
        <taxon>Marchantiophyta</taxon>
        <taxon>Marchantiopsida</taxon>
        <taxon>Marchantiidae</taxon>
        <taxon>Marchantiales</taxon>
        <taxon>Marchantiaceae</taxon>
        <taxon>Marchantia</taxon>
    </lineage>
</organism>
<keyword evidence="2" id="KW-1185">Reference proteome</keyword>